<dbReference type="InterPro" id="IPR016064">
    <property type="entry name" value="NAD/diacylglycerol_kinase_sf"/>
</dbReference>
<dbReference type="HAMAP" id="MF_00361">
    <property type="entry name" value="NAD_kinase"/>
    <property type="match status" value="1"/>
</dbReference>
<dbReference type="GO" id="GO:0019674">
    <property type="term" value="P:NAD+ metabolic process"/>
    <property type="evidence" value="ECO:0007669"/>
    <property type="project" value="InterPro"/>
</dbReference>
<evidence type="ECO:0000256" key="2">
    <source>
        <dbReference type="ARBA" id="ARBA00022777"/>
    </source>
</evidence>
<proteinExistence type="inferred from homology"/>
<dbReference type="GO" id="GO:0006741">
    <property type="term" value="P:NADP+ biosynthetic process"/>
    <property type="evidence" value="ECO:0007669"/>
    <property type="project" value="InterPro"/>
</dbReference>
<dbReference type="SUPFAM" id="SSF111331">
    <property type="entry name" value="NAD kinase/diacylglycerol kinase-like"/>
    <property type="match status" value="1"/>
</dbReference>
<keyword evidence="2" id="KW-0418">Kinase</keyword>
<gene>
    <name evidence="5" type="ORF">LCGC14_1760890</name>
</gene>
<dbReference type="Pfam" id="PF01513">
    <property type="entry name" value="NAD_kinase"/>
    <property type="match status" value="1"/>
</dbReference>
<evidence type="ECO:0000256" key="3">
    <source>
        <dbReference type="ARBA" id="ARBA00022857"/>
    </source>
</evidence>
<dbReference type="PANTHER" id="PTHR20275:SF0">
    <property type="entry name" value="NAD KINASE"/>
    <property type="match status" value="1"/>
</dbReference>
<dbReference type="Gene3D" id="3.40.50.10330">
    <property type="entry name" value="Probable inorganic polyphosphate/atp-NAD kinase, domain 1"/>
    <property type="match status" value="1"/>
</dbReference>
<dbReference type="InterPro" id="IPR017437">
    <property type="entry name" value="ATP-NAD_kinase_PpnK-typ_C"/>
</dbReference>
<evidence type="ECO:0000256" key="4">
    <source>
        <dbReference type="ARBA" id="ARBA00023027"/>
    </source>
</evidence>
<keyword evidence="3" id="KW-0521">NADP</keyword>
<dbReference type="InterPro" id="IPR017438">
    <property type="entry name" value="ATP-NAD_kinase_N"/>
</dbReference>
<dbReference type="InterPro" id="IPR002504">
    <property type="entry name" value="NADK"/>
</dbReference>
<dbReference type="GO" id="GO:0003951">
    <property type="term" value="F:NAD+ kinase activity"/>
    <property type="evidence" value="ECO:0007669"/>
    <property type="project" value="InterPro"/>
</dbReference>
<dbReference type="EMBL" id="LAZR01016382">
    <property type="protein sequence ID" value="KKM04772.1"/>
    <property type="molecule type" value="Genomic_DNA"/>
</dbReference>
<sequence>MKKVGIFIAARWRGAKELLQGLRSALAPHLEEVWQTSNWDDSAALEKIEGTDLIICLGGDGSMLWAARAMVPHAVPILGVNMGHLGFLAEIGPKDLMEMLPRVLRGEGRVEERAMLQAQVPAWGQTFHALNDVVVGRSTAGRPVYLDASVDGRRLALYRCDAVVVATPTGSTGYSLSAGGPILHPKSRDIVLTPVAPHLIPARPLVLPEDAVVDLVVSTEEGATVSIDGQVNRSLESGDAVSICRSPHVARFLRLSHPADYYSALAQRLQWLKGINASEYPELFEPKDGPQ</sequence>
<keyword evidence="4" id="KW-0520">NAD</keyword>
<dbReference type="AlphaFoldDB" id="A0A0F9HNH9"/>
<reference evidence="5" key="1">
    <citation type="journal article" date="2015" name="Nature">
        <title>Complex archaea that bridge the gap between prokaryotes and eukaryotes.</title>
        <authorList>
            <person name="Spang A."/>
            <person name="Saw J.H."/>
            <person name="Jorgensen S.L."/>
            <person name="Zaremba-Niedzwiedzka K."/>
            <person name="Martijn J."/>
            <person name="Lind A.E."/>
            <person name="van Eijk R."/>
            <person name="Schleper C."/>
            <person name="Guy L."/>
            <person name="Ettema T.J."/>
        </authorList>
    </citation>
    <scope>NUCLEOTIDE SEQUENCE</scope>
</reference>
<dbReference type="Pfam" id="PF20143">
    <property type="entry name" value="NAD_kinase_C"/>
    <property type="match status" value="1"/>
</dbReference>
<dbReference type="Gene3D" id="2.60.200.30">
    <property type="entry name" value="Probable inorganic polyphosphate/atp-NAD kinase, domain 2"/>
    <property type="match status" value="1"/>
</dbReference>
<keyword evidence="1" id="KW-0808">Transferase</keyword>
<comment type="caution">
    <text evidence="5">The sequence shown here is derived from an EMBL/GenBank/DDBJ whole genome shotgun (WGS) entry which is preliminary data.</text>
</comment>
<organism evidence="5">
    <name type="scientific">marine sediment metagenome</name>
    <dbReference type="NCBI Taxonomy" id="412755"/>
    <lineage>
        <taxon>unclassified sequences</taxon>
        <taxon>metagenomes</taxon>
        <taxon>ecological metagenomes</taxon>
    </lineage>
</organism>
<dbReference type="PANTHER" id="PTHR20275">
    <property type="entry name" value="NAD KINASE"/>
    <property type="match status" value="1"/>
</dbReference>
<evidence type="ECO:0000256" key="1">
    <source>
        <dbReference type="ARBA" id="ARBA00022679"/>
    </source>
</evidence>
<protein>
    <recommendedName>
        <fullName evidence="6">NAD kinase</fullName>
    </recommendedName>
</protein>
<evidence type="ECO:0000313" key="5">
    <source>
        <dbReference type="EMBL" id="KKM04772.1"/>
    </source>
</evidence>
<evidence type="ECO:0008006" key="6">
    <source>
        <dbReference type="Google" id="ProtNLM"/>
    </source>
</evidence>
<accession>A0A0F9HNH9</accession>
<name>A0A0F9HNH9_9ZZZZ</name>